<dbReference type="EMBL" id="BPLR01001682">
    <property type="protein sequence ID" value="GIZ04026.1"/>
    <property type="molecule type" value="Genomic_DNA"/>
</dbReference>
<proteinExistence type="predicted"/>
<organism evidence="1 2">
    <name type="scientific">Caerostris extrusa</name>
    <name type="common">Bark spider</name>
    <name type="synonym">Caerostris bankana</name>
    <dbReference type="NCBI Taxonomy" id="172846"/>
    <lineage>
        <taxon>Eukaryota</taxon>
        <taxon>Metazoa</taxon>
        <taxon>Ecdysozoa</taxon>
        <taxon>Arthropoda</taxon>
        <taxon>Chelicerata</taxon>
        <taxon>Arachnida</taxon>
        <taxon>Araneae</taxon>
        <taxon>Araneomorphae</taxon>
        <taxon>Entelegynae</taxon>
        <taxon>Araneoidea</taxon>
        <taxon>Araneidae</taxon>
        <taxon>Caerostris</taxon>
    </lineage>
</organism>
<dbReference type="Proteomes" id="UP001054945">
    <property type="component" value="Unassembled WGS sequence"/>
</dbReference>
<protein>
    <submittedName>
        <fullName evidence="1">Uncharacterized protein</fullName>
    </submittedName>
</protein>
<keyword evidence="2" id="KW-1185">Reference proteome</keyword>
<name>A0AAV4YDD7_CAEEX</name>
<accession>A0AAV4YDD7</accession>
<gene>
    <name evidence="1" type="ORF">CEXT_619601</name>
</gene>
<evidence type="ECO:0000313" key="1">
    <source>
        <dbReference type="EMBL" id="GIZ04026.1"/>
    </source>
</evidence>
<reference evidence="1 2" key="1">
    <citation type="submission" date="2021-06" db="EMBL/GenBank/DDBJ databases">
        <title>Caerostris extrusa draft genome.</title>
        <authorList>
            <person name="Kono N."/>
            <person name="Arakawa K."/>
        </authorList>
    </citation>
    <scope>NUCLEOTIDE SEQUENCE [LARGE SCALE GENOMIC DNA]</scope>
</reference>
<comment type="caution">
    <text evidence="1">The sequence shown here is derived from an EMBL/GenBank/DDBJ whole genome shotgun (WGS) entry which is preliminary data.</text>
</comment>
<dbReference type="AlphaFoldDB" id="A0AAV4YDD7"/>
<evidence type="ECO:0000313" key="2">
    <source>
        <dbReference type="Proteomes" id="UP001054945"/>
    </source>
</evidence>
<sequence>MHAECRSPINPLTTESEFSLLRVMWEHFLLKLLSALLAQNAEQRLNATVACELESVYSEGGNFISQSPLTIRGNCGSLFKERENGACPECVLESGRTSGN</sequence>